<accession>A0A1M5WI01</accession>
<evidence type="ECO:0000313" key="3">
    <source>
        <dbReference type="EMBL" id="SHH87028.1"/>
    </source>
</evidence>
<evidence type="ECO:0000313" key="4">
    <source>
        <dbReference type="Proteomes" id="UP000184389"/>
    </source>
</evidence>
<dbReference type="Pfam" id="PF01497">
    <property type="entry name" value="Peripla_BP_2"/>
    <property type="match status" value="1"/>
</dbReference>
<sequence>MFKNKRFISLVIIFILISSLLFGCNHQKTNGEVNANESLEVEDMAGRKISIPAKVDRIFSVDPVGTILLYSLNPDKMAGWNYELREGEKRFIGEKYQSLPNLGDAGKETINIEELLKVDPEALIMVTKIDDSTLSKVDELEKQTGKAIVVLDYNMKRLDEAYEILGEIMDEEDKAKELAKYCKKTLDEIRKNSSKIIEEKKMNIYYAEGPDGLQTEPAGSWHVQVIDMIGGRNVAQVEVKGEKGKSEVSIEQVLAWDPDIIISWDDERGGYYSEIYKDSNWKDIKAVKNREVYEIPNKPFNWFDRPPSINRILGLKWLGNLLYPDVYNYDMRNEVKEFYDKFYHYKLSEDEIDELLQNSTRH</sequence>
<proteinExistence type="inferred from homology"/>
<dbReference type="PROSITE" id="PS51257">
    <property type="entry name" value="PROKAR_LIPOPROTEIN"/>
    <property type="match status" value="1"/>
</dbReference>
<dbReference type="SUPFAM" id="SSF53807">
    <property type="entry name" value="Helical backbone' metal receptor"/>
    <property type="match status" value="1"/>
</dbReference>
<evidence type="ECO:0000256" key="1">
    <source>
        <dbReference type="ARBA" id="ARBA00008814"/>
    </source>
</evidence>
<dbReference type="InterPro" id="IPR002491">
    <property type="entry name" value="ABC_transptr_periplasmic_BD"/>
</dbReference>
<dbReference type="PANTHER" id="PTHR30535:SF34">
    <property type="entry name" value="MOLYBDATE-BINDING PROTEIN MOLA"/>
    <property type="match status" value="1"/>
</dbReference>
<dbReference type="EMBL" id="FQXR01000005">
    <property type="protein sequence ID" value="SHH87028.1"/>
    <property type="molecule type" value="Genomic_DNA"/>
</dbReference>
<name>A0A1M5WI01_9FIRM</name>
<dbReference type="Gene3D" id="3.40.50.1980">
    <property type="entry name" value="Nitrogenase molybdenum iron protein domain"/>
    <property type="match status" value="2"/>
</dbReference>
<feature type="domain" description="Fe/B12 periplasmic-binding" evidence="2">
    <location>
        <begin position="57"/>
        <end position="326"/>
    </location>
</feature>
<keyword evidence="4" id="KW-1185">Reference proteome</keyword>
<dbReference type="AlphaFoldDB" id="A0A1M5WI01"/>
<evidence type="ECO:0000259" key="2">
    <source>
        <dbReference type="PROSITE" id="PS50983"/>
    </source>
</evidence>
<dbReference type="GO" id="GO:0071281">
    <property type="term" value="P:cellular response to iron ion"/>
    <property type="evidence" value="ECO:0007669"/>
    <property type="project" value="TreeGrafter"/>
</dbReference>
<dbReference type="PANTHER" id="PTHR30535">
    <property type="entry name" value="VITAMIN B12-BINDING PROTEIN"/>
    <property type="match status" value="1"/>
</dbReference>
<dbReference type="PROSITE" id="PS50983">
    <property type="entry name" value="FE_B12_PBP"/>
    <property type="match status" value="1"/>
</dbReference>
<comment type="similarity">
    <text evidence="1">Belongs to the bacterial solute-binding protein 8 family.</text>
</comment>
<protein>
    <submittedName>
        <fullName evidence="3">Iron complex transport system substrate-binding protein</fullName>
    </submittedName>
</protein>
<dbReference type="InterPro" id="IPR050902">
    <property type="entry name" value="ABC_Transporter_SBP"/>
</dbReference>
<dbReference type="STRING" id="1123281.SAMN02745180_01244"/>
<dbReference type="RefSeq" id="WP_072743930.1">
    <property type="nucleotide sequence ID" value="NZ_FQXR01000005.1"/>
</dbReference>
<dbReference type="Proteomes" id="UP000184389">
    <property type="component" value="Unassembled WGS sequence"/>
</dbReference>
<dbReference type="OrthoDB" id="9787830at2"/>
<dbReference type="Gene3D" id="1.20.58.2180">
    <property type="match status" value="1"/>
</dbReference>
<organism evidence="3 4">
    <name type="scientific">Sporanaerobacter acetigenes DSM 13106</name>
    <dbReference type="NCBI Taxonomy" id="1123281"/>
    <lineage>
        <taxon>Bacteria</taxon>
        <taxon>Bacillati</taxon>
        <taxon>Bacillota</taxon>
        <taxon>Tissierellia</taxon>
        <taxon>Tissierellales</taxon>
        <taxon>Sporanaerobacteraceae</taxon>
        <taxon>Sporanaerobacter</taxon>
    </lineage>
</organism>
<gene>
    <name evidence="3" type="ORF">SAMN02745180_01244</name>
</gene>
<reference evidence="3 4" key="1">
    <citation type="submission" date="2016-11" db="EMBL/GenBank/DDBJ databases">
        <authorList>
            <person name="Jaros S."/>
            <person name="Januszkiewicz K."/>
            <person name="Wedrychowicz H."/>
        </authorList>
    </citation>
    <scope>NUCLEOTIDE SEQUENCE [LARGE SCALE GENOMIC DNA]</scope>
    <source>
        <strain evidence="3 4">DSM 13106</strain>
    </source>
</reference>